<dbReference type="EMBL" id="JADWDJ010000017">
    <property type="protein sequence ID" value="KAG5267669.1"/>
    <property type="molecule type" value="Genomic_DNA"/>
</dbReference>
<comment type="caution">
    <text evidence="1">The sequence shown here is derived from an EMBL/GenBank/DDBJ whole genome shotgun (WGS) entry which is preliminary data.</text>
</comment>
<name>A0AAV6FZ07_9TELE</name>
<evidence type="ECO:0000313" key="2">
    <source>
        <dbReference type="Proteomes" id="UP000823561"/>
    </source>
</evidence>
<keyword evidence="2" id="KW-1185">Reference proteome</keyword>
<evidence type="ECO:0000313" key="1">
    <source>
        <dbReference type="EMBL" id="KAG5267669.1"/>
    </source>
</evidence>
<dbReference type="AlphaFoldDB" id="A0AAV6FZ07"/>
<sequence>MWLLCFLTCCLAARQDEDGDMCKMIKKRKYSLEQLTIELEALGVPLNDRANENKSRRKVKKELQKLLITEELRRATYAGPEILEERRQRLTLPFPIPDDIMNVLKELMRYTQKIMSRTAL</sequence>
<dbReference type="Proteomes" id="UP000823561">
    <property type="component" value="Chromosome 17"/>
</dbReference>
<protein>
    <submittedName>
        <fullName evidence="1">Uncharacterized protein</fullName>
    </submittedName>
</protein>
<reference evidence="1 2" key="1">
    <citation type="submission" date="2020-10" db="EMBL/GenBank/DDBJ databases">
        <title>Chromosome-scale genome assembly of the Allis shad, Alosa alosa.</title>
        <authorList>
            <person name="Margot Z."/>
            <person name="Christophe K."/>
            <person name="Cabau C."/>
            <person name="Louis A."/>
            <person name="Berthelot C."/>
            <person name="Parey E."/>
            <person name="Roest Crollius H."/>
            <person name="Montfort J."/>
            <person name="Robinson-Rechavi M."/>
            <person name="Bucao C."/>
            <person name="Bouchez O."/>
            <person name="Gislard M."/>
            <person name="Lluch J."/>
            <person name="Milhes M."/>
            <person name="Lampietro C."/>
            <person name="Lopez Roques C."/>
            <person name="Donnadieu C."/>
            <person name="Braasch I."/>
            <person name="Desvignes T."/>
            <person name="Postlethwait J."/>
            <person name="Bobe J."/>
            <person name="Guiguen Y."/>
        </authorList>
    </citation>
    <scope>NUCLEOTIDE SEQUENCE [LARGE SCALE GENOMIC DNA]</scope>
    <source>
        <strain evidence="1">M-15738</strain>
        <tissue evidence="1">Blood</tissue>
    </source>
</reference>
<gene>
    <name evidence="1" type="ORF">AALO_G00224310</name>
</gene>
<accession>A0AAV6FZ07</accession>
<proteinExistence type="predicted"/>
<organism evidence="1 2">
    <name type="scientific">Alosa alosa</name>
    <name type="common">allis shad</name>
    <dbReference type="NCBI Taxonomy" id="278164"/>
    <lineage>
        <taxon>Eukaryota</taxon>
        <taxon>Metazoa</taxon>
        <taxon>Chordata</taxon>
        <taxon>Craniata</taxon>
        <taxon>Vertebrata</taxon>
        <taxon>Euteleostomi</taxon>
        <taxon>Actinopterygii</taxon>
        <taxon>Neopterygii</taxon>
        <taxon>Teleostei</taxon>
        <taxon>Clupei</taxon>
        <taxon>Clupeiformes</taxon>
        <taxon>Clupeoidei</taxon>
        <taxon>Clupeidae</taxon>
        <taxon>Alosa</taxon>
    </lineage>
</organism>